<evidence type="ECO:0000256" key="5">
    <source>
        <dbReference type="ARBA" id="ARBA00023136"/>
    </source>
</evidence>
<dbReference type="InterPro" id="IPR030923">
    <property type="entry name" value="LptG"/>
</dbReference>
<feature type="transmembrane region" description="Helical" evidence="6">
    <location>
        <begin position="279"/>
        <end position="299"/>
    </location>
</feature>
<evidence type="ECO:0000256" key="4">
    <source>
        <dbReference type="ARBA" id="ARBA00022989"/>
    </source>
</evidence>
<keyword evidence="5 6" id="KW-0472">Membrane</keyword>
<feature type="transmembrane region" description="Helical" evidence="6">
    <location>
        <begin position="99"/>
        <end position="124"/>
    </location>
</feature>
<evidence type="ECO:0000256" key="2">
    <source>
        <dbReference type="ARBA" id="ARBA00022475"/>
    </source>
</evidence>
<dbReference type="PANTHER" id="PTHR33529">
    <property type="entry name" value="SLR0882 PROTEIN-RELATED"/>
    <property type="match status" value="1"/>
</dbReference>
<keyword evidence="8" id="KW-1185">Reference proteome</keyword>
<gene>
    <name evidence="7" type="primary">lptG</name>
    <name evidence="7" type="ORF">HBA54_16925</name>
</gene>
<dbReference type="GO" id="GO:0043190">
    <property type="term" value="C:ATP-binding cassette (ABC) transporter complex"/>
    <property type="evidence" value="ECO:0007669"/>
    <property type="project" value="InterPro"/>
</dbReference>
<keyword evidence="4 6" id="KW-1133">Transmembrane helix</keyword>
<evidence type="ECO:0000313" key="8">
    <source>
        <dbReference type="Proteomes" id="UP000761264"/>
    </source>
</evidence>
<dbReference type="Pfam" id="PF03739">
    <property type="entry name" value="LptF_LptG"/>
    <property type="match status" value="1"/>
</dbReference>
<reference evidence="7" key="1">
    <citation type="submission" date="2020-03" db="EMBL/GenBank/DDBJ databases">
        <title>Genome of Pelagibius litoralis DSM 21314T.</title>
        <authorList>
            <person name="Wang G."/>
        </authorList>
    </citation>
    <scope>NUCLEOTIDE SEQUENCE</scope>
    <source>
        <strain evidence="7">DSM 21314</strain>
    </source>
</reference>
<comment type="subcellular location">
    <subcellularLocation>
        <location evidence="1">Cell membrane</location>
        <topology evidence="1">Multi-pass membrane protein</topology>
    </subcellularLocation>
</comment>
<evidence type="ECO:0000256" key="3">
    <source>
        <dbReference type="ARBA" id="ARBA00022692"/>
    </source>
</evidence>
<comment type="caution">
    <text evidence="7">The sequence shown here is derived from an EMBL/GenBank/DDBJ whole genome shotgun (WGS) entry which is preliminary data.</text>
</comment>
<keyword evidence="3 6" id="KW-0812">Transmembrane</keyword>
<dbReference type="Proteomes" id="UP000761264">
    <property type="component" value="Unassembled WGS sequence"/>
</dbReference>
<dbReference type="NCBIfam" id="TIGR04408">
    <property type="entry name" value="LptG_lptG"/>
    <property type="match status" value="1"/>
</dbReference>
<sequence length="366" mass="40855">MRRLRLSPTLTKYIARQFFFNFAGFLFAIVGIIFLATVVDLIDRLATKDVSLAVTLEMALLKLPHLSQEVMPFTILFATMTTFWRLTRSHELVVARAAGVSVWQFLLPVLGGALIVGFLTVTALNPLASILLSRFERLEANYVHNETSFLAVSKTGLWLRQADRGGQSVIHASRVSPGSVLLHDVIVFRYADTDRFVDRIDAERAQLRDRHWQLYKAWVSKPGEASAFYEEFDLPTELTVDKIQESFAPPETIAFWNLPEFIEIMDAAGFSALPHRLQLHRLLALPMLFAAMVLLAATFSMRTQRRGRVGVVIMAGLLTGFLLYFLSNFVFAIGLSGTIPVVLAAWTPAGVSLMLGVAMLLHLEDG</sequence>
<name>A0A967EZF1_9PROT</name>
<feature type="transmembrane region" description="Helical" evidence="6">
    <location>
        <begin position="311"/>
        <end position="335"/>
    </location>
</feature>
<dbReference type="EMBL" id="JAAQPH010000013">
    <property type="protein sequence ID" value="NIA70293.1"/>
    <property type="molecule type" value="Genomic_DNA"/>
</dbReference>
<keyword evidence="2" id="KW-1003">Cell membrane</keyword>
<feature type="transmembrane region" description="Helical" evidence="6">
    <location>
        <begin position="70"/>
        <end position="87"/>
    </location>
</feature>
<evidence type="ECO:0000256" key="1">
    <source>
        <dbReference type="ARBA" id="ARBA00004651"/>
    </source>
</evidence>
<evidence type="ECO:0000313" key="7">
    <source>
        <dbReference type="EMBL" id="NIA70293.1"/>
    </source>
</evidence>
<dbReference type="AlphaFoldDB" id="A0A967EZF1"/>
<evidence type="ECO:0000256" key="6">
    <source>
        <dbReference type="SAM" id="Phobius"/>
    </source>
</evidence>
<organism evidence="7 8">
    <name type="scientific">Pelagibius litoralis</name>
    <dbReference type="NCBI Taxonomy" id="374515"/>
    <lineage>
        <taxon>Bacteria</taxon>
        <taxon>Pseudomonadati</taxon>
        <taxon>Pseudomonadota</taxon>
        <taxon>Alphaproteobacteria</taxon>
        <taxon>Rhodospirillales</taxon>
        <taxon>Rhodovibrionaceae</taxon>
        <taxon>Pelagibius</taxon>
    </lineage>
</organism>
<dbReference type="PANTHER" id="PTHR33529:SF2">
    <property type="entry name" value="LIPOPOLYSACCHARIDE EXPORT SYSTEM PERMEASE PROTEIN LPTG"/>
    <property type="match status" value="1"/>
</dbReference>
<proteinExistence type="predicted"/>
<dbReference type="GO" id="GO:0055085">
    <property type="term" value="P:transmembrane transport"/>
    <property type="evidence" value="ECO:0007669"/>
    <property type="project" value="InterPro"/>
</dbReference>
<protein>
    <submittedName>
        <fullName evidence="7">LPS export ABC transporter permease LptG</fullName>
    </submittedName>
</protein>
<feature type="transmembrane region" description="Helical" evidence="6">
    <location>
        <begin position="20"/>
        <end position="42"/>
    </location>
</feature>
<dbReference type="GO" id="GO:0015920">
    <property type="term" value="P:lipopolysaccharide transport"/>
    <property type="evidence" value="ECO:0007669"/>
    <property type="project" value="TreeGrafter"/>
</dbReference>
<dbReference type="InterPro" id="IPR005495">
    <property type="entry name" value="LptG/LptF_permease"/>
</dbReference>
<accession>A0A967EZF1</accession>
<feature type="transmembrane region" description="Helical" evidence="6">
    <location>
        <begin position="341"/>
        <end position="363"/>
    </location>
</feature>